<dbReference type="GO" id="GO:0016020">
    <property type="term" value="C:membrane"/>
    <property type="evidence" value="ECO:0007669"/>
    <property type="project" value="UniProtKB-SubCell"/>
</dbReference>
<dbReference type="AlphaFoldDB" id="Q4SJD1"/>
<feature type="non-terminal residue" evidence="9">
    <location>
        <position position="508"/>
    </location>
</feature>
<dbReference type="EMBL" id="CAAE01014575">
    <property type="protein sequence ID" value="CAF99251.1"/>
    <property type="molecule type" value="Genomic_DNA"/>
</dbReference>
<feature type="transmembrane region" description="Helical" evidence="7">
    <location>
        <begin position="279"/>
        <end position="303"/>
    </location>
</feature>
<feature type="transmembrane region" description="Helical" evidence="7">
    <location>
        <begin position="116"/>
        <end position="137"/>
    </location>
</feature>
<feature type="transmembrane region" description="Helical" evidence="7">
    <location>
        <begin position="315"/>
        <end position="338"/>
    </location>
</feature>
<dbReference type="InterPro" id="IPR005829">
    <property type="entry name" value="Sugar_transporter_CS"/>
</dbReference>
<evidence type="ECO:0000256" key="5">
    <source>
        <dbReference type="ARBA" id="ARBA00022989"/>
    </source>
</evidence>
<feature type="transmembrane region" description="Helical" evidence="7">
    <location>
        <begin position="391"/>
        <end position="410"/>
    </location>
</feature>
<reference evidence="9" key="1">
    <citation type="journal article" date="2004" name="Nature">
        <title>Genome duplication in the teleost fish Tetraodon nigroviridis reveals the early vertebrate proto-karyotype.</title>
        <authorList>
            <person name="Jaillon O."/>
            <person name="Aury J.-M."/>
            <person name="Brunet F."/>
            <person name="Petit J.-L."/>
            <person name="Stange-Thomann N."/>
            <person name="Mauceli E."/>
            <person name="Bouneau L."/>
            <person name="Fischer C."/>
            <person name="Ozouf-Costaz C."/>
            <person name="Bernot A."/>
            <person name="Nicaud S."/>
            <person name="Jaffe D."/>
            <person name="Fisher S."/>
            <person name="Lutfalla G."/>
            <person name="Dossat C."/>
            <person name="Segurens B."/>
            <person name="Dasilva C."/>
            <person name="Salanoubat M."/>
            <person name="Levy M."/>
            <person name="Boudet N."/>
            <person name="Castellano S."/>
            <person name="Anthouard V."/>
            <person name="Jubin C."/>
            <person name="Castelli V."/>
            <person name="Katinka M."/>
            <person name="Vacherie B."/>
            <person name="Biemont C."/>
            <person name="Skalli Z."/>
            <person name="Cattolico L."/>
            <person name="Poulain J."/>
            <person name="De Berardinis V."/>
            <person name="Cruaud C."/>
            <person name="Duprat S."/>
            <person name="Brottier P."/>
            <person name="Coutanceau J.-P."/>
            <person name="Gouzy J."/>
            <person name="Parra G."/>
            <person name="Lardier G."/>
            <person name="Chapple C."/>
            <person name="McKernan K.J."/>
            <person name="McEwan P."/>
            <person name="Bosak S."/>
            <person name="Kellis M."/>
            <person name="Volff J.-N."/>
            <person name="Guigo R."/>
            <person name="Zody M.C."/>
            <person name="Mesirov J."/>
            <person name="Lindblad-Toh K."/>
            <person name="Birren B."/>
            <person name="Nusbaum C."/>
            <person name="Kahn D."/>
            <person name="Robinson-Rechavi M."/>
            <person name="Laudet V."/>
            <person name="Schachter V."/>
            <person name="Quetier F."/>
            <person name="Saurin W."/>
            <person name="Scarpelli C."/>
            <person name="Wincker P."/>
            <person name="Lander E.S."/>
            <person name="Weissenbach J."/>
            <person name="Roest Crollius H."/>
        </authorList>
    </citation>
    <scope>NUCLEOTIDE SEQUENCE [LARGE SCALE GENOMIC DNA]</scope>
</reference>
<comment type="similarity">
    <text evidence="2">Belongs to the major facilitator superfamily.</text>
</comment>
<proteinExistence type="inferred from homology"/>
<feature type="transmembrane region" description="Helical" evidence="7">
    <location>
        <begin position="171"/>
        <end position="193"/>
    </location>
</feature>
<evidence type="ECO:0000256" key="6">
    <source>
        <dbReference type="ARBA" id="ARBA00023136"/>
    </source>
</evidence>
<dbReference type="PANTHER" id="PTHR23511:SF5">
    <property type="entry name" value="MAJOR FACILITATOR-TYPE TRANSPORTER HXNZ-RELATED"/>
    <property type="match status" value="1"/>
</dbReference>
<dbReference type="InterPro" id="IPR036259">
    <property type="entry name" value="MFS_trans_sf"/>
</dbReference>
<evidence type="ECO:0000256" key="4">
    <source>
        <dbReference type="ARBA" id="ARBA00022692"/>
    </source>
</evidence>
<keyword evidence="4 7" id="KW-0812">Transmembrane</keyword>
<feature type="transmembrane region" description="Helical" evidence="7">
    <location>
        <begin position="20"/>
        <end position="44"/>
    </location>
</feature>
<dbReference type="GO" id="GO:0022857">
    <property type="term" value="F:transmembrane transporter activity"/>
    <property type="evidence" value="ECO:0007669"/>
    <property type="project" value="InterPro"/>
</dbReference>
<feature type="transmembrane region" description="Helical" evidence="7">
    <location>
        <begin position="200"/>
        <end position="219"/>
    </location>
</feature>
<name>Q4SJD1_TETNG</name>
<evidence type="ECO:0000256" key="1">
    <source>
        <dbReference type="ARBA" id="ARBA00004141"/>
    </source>
</evidence>
<evidence type="ECO:0000256" key="2">
    <source>
        <dbReference type="ARBA" id="ARBA00008335"/>
    </source>
</evidence>
<keyword evidence="3" id="KW-0813">Transport</keyword>
<accession>Q4SJD1</accession>
<dbReference type="PROSITE" id="PS00216">
    <property type="entry name" value="SUGAR_TRANSPORT_1"/>
    <property type="match status" value="1"/>
</dbReference>
<feature type="non-terminal residue" evidence="9">
    <location>
        <position position="1"/>
    </location>
</feature>
<feature type="transmembrane region" description="Helical" evidence="7">
    <location>
        <begin position="416"/>
        <end position="437"/>
    </location>
</feature>
<protein>
    <submittedName>
        <fullName evidence="9">(spotted green pufferfish) hypothetical protein</fullName>
    </submittedName>
</protein>
<dbReference type="InterPro" id="IPR005828">
    <property type="entry name" value="MFS_sugar_transport-like"/>
</dbReference>
<feature type="transmembrane region" description="Helical" evidence="7">
    <location>
        <begin position="364"/>
        <end position="382"/>
    </location>
</feature>
<feature type="transmembrane region" description="Helical" evidence="7">
    <location>
        <begin position="449"/>
        <end position="469"/>
    </location>
</feature>
<feature type="transmembrane region" description="Helical" evidence="7">
    <location>
        <begin position="56"/>
        <end position="78"/>
    </location>
</feature>
<evidence type="ECO:0000256" key="7">
    <source>
        <dbReference type="SAM" id="Phobius"/>
    </source>
</evidence>
<dbReference type="Pfam" id="PF00083">
    <property type="entry name" value="Sugar_tr"/>
    <property type="match status" value="2"/>
</dbReference>
<evidence type="ECO:0000259" key="8">
    <source>
        <dbReference type="PROSITE" id="PS50850"/>
    </source>
</evidence>
<keyword evidence="5 7" id="KW-1133">Transmembrane helix</keyword>
<organism evidence="9">
    <name type="scientific">Tetraodon nigroviridis</name>
    <name type="common">Spotted green pufferfish</name>
    <name type="synonym">Chelonodon nigroviridis</name>
    <dbReference type="NCBI Taxonomy" id="99883"/>
    <lineage>
        <taxon>Eukaryota</taxon>
        <taxon>Metazoa</taxon>
        <taxon>Chordata</taxon>
        <taxon>Craniata</taxon>
        <taxon>Vertebrata</taxon>
        <taxon>Euteleostomi</taxon>
        <taxon>Actinopterygii</taxon>
        <taxon>Neopterygii</taxon>
        <taxon>Teleostei</taxon>
        <taxon>Neoteleostei</taxon>
        <taxon>Acanthomorphata</taxon>
        <taxon>Eupercaria</taxon>
        <taxon>Tetraodontiformes</taxon>
        <taxon>Tetradontoidea</taxon>
        <taxon>Tetraodontidae</taxon>
        <taxon>Tetraodon</taxon>
    </lineage>
</organism>
<comment type="caution">
    <text evidence="9">The sequence shown here is derived from an EMBL/GenBank/DDBJ whole genome shotgun (WGS) entry which is preliminary data.</text>
</comment>
<dbReference type="InterPro" id="IPR020846">
    <property type="entry name" value="MFS_dom"/>
</dbReference>
<comment type="subcellular location">
    <subcellularLocation>
        <location evidence="1">Membrane</location>
        <topology evidence="1">Multi-pass membrane protein</topology>
    </subcellularLocation>
</comment>
<gene>
    <name evidence="9" type="ORF">GSTENG00017266001</name>
</gene>
<dbReference type="Gene3D" id="1.20.1250.20">
    <property type="entry name" value="MFS general substrate transporter like domains"/>
    <property type="match status" value="1"/>
</dbReference>
<evidence type="ECO:0000256" key="3">
    <source>
        <dbReference type="ARBA" id="ARBA00022448"/>
    </source>
</evidence>
<dbReference type="PROSITE" id="PS50850">
    <property type="entry name" value="MFS"/>
    <property type="match status" value="1"/>
</dbReference>
<evidence type="ECO:0000313" key="9">
    <source>
        <dbReference type="EMBL" id="CAF99251.1"/>
    </source>
</evidence>
<reference evidence="9" key="2">
    <citation type="submission" date="2004-02" db="EMBL/GenBank/DDBJ databases">
        <authorList>
            <consortium name="Genoscope"/>
            <consortium name="Whitehead Institute Centre for Genome Research"/>
        </authorList>
    </citation>
    <scope>NUCLEOTIDE SEQUENCE</scope>
</reference>
<keyword evidence="6 7" id="KW-0472">Membrane</keyword>
<feature type="transmembrane region" description="Helical" evidence="7">
    <location>
        <begin position="475"/>
        <end position="498"/>
    </location>
</feature>
<dbReference type="KEGG" id="tng:GSTEN00017266G001"/>
<dbReference type="SUPFAM" id="SSF103473">
    <property type="entry name" value="MFS general substrate transporter"/>
    <property type="match status" value="2"/>
</dbReference>
<dbReference type="PANTHER" id="PTHR23511">
    <property type="entry name" value="SYNAPTIC VESICLE GLYCOPROTEIN 2"/>
    <property type="match status" value="1"/>
</dbReference>
<dbReference type="OrthoDB" id="4139357at2759"/>
<feature type="domain" description="Major facilitator superfamily (MFS) profile" evidence="8">
    <location>
        <begin position="23"/>
        <end position="503"/>
    </location>
</feature>
<sequence>TTEPLTVDDVLDYIGFGKFQWTISFICGLAWAGDAMEVIILTILSSQLHCEWRLRSYQMALMSSVVFLAVGIGCPVWGIFCDKYGRKIVSVTPVLFFFPCTFCFNRCLCVKQGLTISLCSVLYFGLLSTFAPMYSWLLFLRFLVGFGISGSPQALTLYSEFLPVSLRGRCLALLELFWAFGSMFEILLALLIMPTLGWRWLLRLSALPVGFFLIFSHWLPESPRFDILSGRTAKAVKTLLYIAKQNRRPMPEATIVAFKEDHRGQIKDLFTPQLRKTTVLLSFIWISAAFCYYGIILLTPDLLQSVKSWGCKSHTYAFSGFGTFCGKFADVLLIFFLAAAAKAQDEPVCGLECKYLTSDDYEKMLWTSFAEIPGPILLALLLDHFGRKKSMAFGFLMFSLFLLPMYWYAFLGSPSITSLILITRAFSVTSLQLCYIYGSEVFPTKTRALGIGFCAGIGKVGSLISPFVSEVCSGISLHLTLSIYCGCGLLAAVASLMLPIETLGKDLG</sequence>